<name>A0AAD5A0D3_SILAS</name>
<comment type="caution">
    <text evidence="1">The sequence shown here is derived from an EMBL/GenBank/DDBJ whole genome shotgun (WGS) entry which is preliminary data.</text>
</comment>
<accession>A0AAD5A0D3</accession>
<keyword evidence="2" id="KW-1185">Reference proteome</keyword>
<sequence>MHAHPGVPGERTGVGGEENRGLVTSHFKTLRHFLIGQSECRGLDRDGAFHHRVFYTEIGARAAREKISASAGSSPDLRCNGPLRSAPLPHRFSAATELCSPLLSAVLRHSALSESDRDRYLVLIQVLWKNRWRPVGVLAVFRDVMYRSFLRVTVTWSNLVHLGYF</sequence>
<protein>
    <submittedName>
        <fullName evidence="1">Uncharacterized protein</fullName>
    </submittedName>
</protein>
<proteinExistence type="predicted"/>
<organism evidence="1 2">
    <name type="scientific">Silurus asotus</name>
    <name type="common">Amur catfish</name>
    <name type="synonym">Parasilurus asotus</name>
    <dbReference type="NCBI Taxonomy" id="30991"/>
    <lineage>
        <taxon>Eukaryota</taxon>
        <taxon>Metazoa</taxon>
        <taxon>Chordata</taxon>
        <taxon>Craniata</taxon>
        <taxon>Vertebrata</taxon>
        <taxon>Euteleostomi</taxon>
        <taxon>Actinopterygii</taxon>
        <taxon>Neopterygii</taxon>
        <taxon>Teleostei</taxon>
        <taxon>Ostariophysi</taxon>
        <taxon>Siluriformes</taxon>
        <taxon>Siluridae</taxon>
        <taxon>Silurus</taxon>
    </lineage>
</organism>
<gene>
    <name evidence="1" type="ORF">C0J50_7235</name>
</gene>
<evidence type="ECO:0000313" key="1">
    <source>
        <dbReference type="EMBL" id="KAI5607119.1"/>
    </source>
</evidence>
<reference evidence="1" key="1">
    <citation type="submission" date="2018-07" db="EMBL/GenBank/DDBJ databases">
        <title>Comparative genomics of catfishes provides insights into carnivory and benthic adaptation.</title>
        <authorList>
            <person name="Zhang Y."/>
            <person name="Wang D."/>
            <person name="Peng Z."/>
            <person name="Zheng S."/>
            <person name="Shao F."/>
            <person name="Tao W."/>
        </authorList>
    </citation>
    <scope>NUCLEOTIDE SEQUENCE</scope>
    <source>
        <strain evidence="1">Chongqing</strain>
    </source>
</reference>
<dbReference type="Proteomes" id="UP001205998">
    <property type="component" value="Unassembled WGS sequence"/>
</dbReference>
<evidence type="ECO:0000313" key="2">
    <source>
        <dbReference type="Proteomes" id="UP001205998"/>
    </source>
</evidence>
<dbReference type="AlphaFoldDB" id="A0AAD5A0D3"/>
<dbReference type="EMBL" id="MU593954">
    <property type="protein sequence ID" value="KAI5607119.1"/>
    <property type="molecule type" value="Genomic_DNA"/>
</dbReference>